<dbReference type="Pfam" id="PF01593">
    <property type="entry name" value="Amino_oxidase"/>
    <property type="match status" value="1"/>
</dbReference>
<dbReference type="PANTHER" id="PTHR42923">
    <property type="entry name" value="PROTOPORPHYRINOGEN OXIDASE"/>
    <property type="match status" value="1"/>
</dbReference>
<dbReference type="GO" id="GO:0004729">
    <property type="term" value="F:oxygen-dependent protoporphyrinogen oxidase activity"/>
    <property type="evidence" value="ECO:0007669"/>
    <property type="project" value="UniProtKB-EC"/>
</dbReference>
<keyword evidence="9" id="KW-1185">Reference proteome</keyword>
<organism evidence="8 9">
    <name type="scientific">Rufibacter roseus</name>
    <dbReference type="NCBI Taxonomy" id="1567108"/>
    <lineage>
        <taxon>Bacteria</taxon>
        <taxon>Pseudomonadati</taxon>
        <taxon>Bacteroidota</taxon>
        <taxon>Cytophagia</taxon>
        <taxon>Cytophagales</taxon>
        <taxon>Hymenobacteraceae</taxon>
        <taxon>Rufibacter</taxon>
    </lineage>
</organism>
<dbReference type="RefSeq" id="WP_066616882.1">
    <property type="nucleotide sequence ID" value="NZ_JBHSYQ010000015.1"/>
</dbReference>
<dbReference type="Gene3D" id="1.10.3110.10">
    <property type="entry name" value="protoporphyrinogen ix oxidase, domain 3"/>
    <property type="match status" value="1"/>
</dbReference>
<comment type="cofactor">
    <cofactor evidence="1 6">
        <name>FAD</name>
        <dbReference type="ChEBI" id="CHEBI:57692"/>
    </cofactor>
</comment>
<proteinExistence type="inferred from homology"/>
<dbReference type="PRINTS" id="PR00419">
    <property type="entry name" value="ADXRDTASE"/>
</dbReference>
<keyword evidence="3 6" id="KW-0274">FAD</keyword>
<protein>
    <recommendedName>
        <fullName evidence="6">Coproporphyrinogen III oxidase</fullName>
        <ecNumber evidence="6">1.3.3.15</ecNumber>
    </recommendedName>
</protein>
<comment type="subcellular location">
    <subcellularLocation>
        <location evidence="6">Cytoplasm</location>
    </subcellularLocation>
</comment>
<evidence type="ECO:0000313" key="8">
    <source>
        <dbReference type="EMBL" id="MFC6999070.1"/>
    </source>
</evidence>
<comment type="catalytic activity">
    <reaction evidence="6">
        <text>coproporphyrinogen III + 3 O2 = coproporphyrin III + 3 H2O2</text>
        <dbReference type="Rhea" id="RHEA:43436"/>
        <dbReference type="ChEBI" id="CHEBI:15379"/>
        <dbReference type="ChEBI" id="CHEBI:16240"/>
        <dbReference type="ChEBI" id="CHEBI:57309"/>
        <dbReference type="ChEBI" id="CHEBI:131725"/>
        <dbReference type="EC" id="1.3.3.15"/>
    </reaction>
</comment>
<name>A0ABW2DN21_9BACT</name>
<dbReference type="Gene3D" id="3.50.50.60">
    <property type="entry name" value="FAD/NAD(P)-binding domain"/>
    <property type="match status" value="1"/>
</dbReference>
<evidence type="ECO:0000256" key="4">
    <source>
        <dbReference type="ARBA" id="ARBA00023002"/>
    </source>
</evidence>
<comment type="pathway">
    <text evidence="6">Porphyrin-containing compound metabolism; protoheme biosynthesis.</text>
</comment>
<keyword evidence="6" id="KW-0963">Cytoplasm</keyword>
<dbReference type="PANTHER" id="PTHR42923:SF3">
    <property type="entry name" value="PROTOPORPHYRINOGEN OXIDASE"/>
    <property type="match status" value="1"/>
</dbReference>
<comment type="function">
    <text evidence="6">Involved in coproporphyrin-dependent heme b biosynthesis. Catalyzes the oxidation of coproporphyrinogen III to coproporphyrin III.</text>
</comment>
<sequence>MRVAIIGAGISGLAVAYYLQKLGMRYDLFEAEAEAGGLIKSPRVGDYQLELGPHSLQLTPDLQELLHELKLNDEIVQPAQVSQNRFIRKDGKYHCLPNSPVKLLMSSFFSWRTKLQIAQEPQKPVQDIPEETISHFFKRRFGQEVVDYLVKPMVAGIYGGDPDQLLLEKTFPYIKEMEKQHGSILKALTKEEQPDRHPVFTLTHGLQALPKAIASKLISLHLDHQVEMVHRTHGKYFLSIKNDEEGLSEVEYDAVIMALPAHKAAEQLEYTAPGLAAALQNVTYSPMAVVHSAYHKHTIGHDVNGFGALHPAKEKQFTAGSIWSSSLFPRLCPDDEVLFSSFVGGTQAPIHTHYPETEIKHRTHIELKANYNISADTPLFQHCQVWPQAIPQPDMFILDVHELVSKLEKEKLFACANWMAGPSVPDCIRYARQLAQKIYSMLPSVQ</sequence>
<keyword evidence="5 6" id="KW-0350">Heme biosynthesis</keyword>
<feature type="domain" description="Amine oxidase" evidence="7">
    <location>
        <begin position="10"/>
        <end position="438"/>
    </location>
</feature>
<evidence type="ECO:0000313" key="9">
    <source>
        <dbReference type="Proteomes" id="UP001596405"/>
    </source>
</evidence>
<reference evidence="9" key="1">
    <citation type="journal article" date="2019" name="Int. J. Syst. Evol. Microbiol.">
        <title>The Global Catalogue of Microorganisms (GCM) 10K type strain sequencing project: providing services to taxonomists for standard genome sequencing and annotation.</title>
        <authorList>
            <consortium name="The Broad Institute Genomics Platform"/>
            <consortium name="The Broad Institute Genome Sequencing Center for Infectious Disease"/>
            <person name="Wu L."/>
            <person name="Ma J."/>
        </authorList>
    </citation>
    <scope>NUCLEOTIDE SEQUENCE [LARGE SCALE GENOMIC DNA]</scope>
    <source>
        <strain evidence="9">CGMCC 4.7393</strain>
    </source>
</reference>
<gene>
    <name evidence="8" type="primary">hemG</name>
    <name evidence="8" type="ORF">ACFQHR_15655</name>
</gene>
<evidence type="ECO:0000256" key="2">
    <source>
        <dbReference type="ARBA" id="ARBA00022630"/>
    </source>
</evidence>
<dbReference type="Gene3D" id="3.90.660.20">
    <property type="entry name" value="Protoporphyrinogen oxidase, mitochondrial, domain 2"/>
    <property type="match status" value="1"/>
</dbReference>
<dbReference type="InterPro" id="IPR004572">
    <property type="entry name" value="Protoporphyrinogen_oxidase"/>
</dbReference>
<comment type="similarity">
    <text evidence="6">Belongs to the protoporphyrinogen/coproporphyrinogen oxidase family. Coproporphyrinogen III oxidase subfamily.</text>
</comment>
<accession>A0ABW2DN21</accession>
<dbReference type="InterPro" id="IPR002937">
    <property type="entry name" value="Amino_oxidase"/>
</dbReference>
<dbReference type="EMBL" id="JBHSYQ010000015">
    <property type="protein sequence ID" value="MFC6999070.1"/>
    <property type="molecule type" value="Genomic_DNA"/>
</dbReference>
<keyword evidence="4 6" id="KW-0560">Oxidoreductase</keyword>
<keyword evidence="2 6" id="KW-0285">Flavoprotein</keyword>
<dbReference type="InterPro" id="IPR036188">
    <property type="entry name" value="FAD/NAD-bd_sf"/>
</dbReference>
<dbReference type="SUPFAM" id="SSF54373">
    <property type="entry name" value="FAD-linked reductases, C-terminal domain"/>
    <property type="match status" value="1"/>
</dbReference>
<comment type="caution">
    <text evidence="8">The sequence shown here is derived from an EMBL/GenBank/DDBJ whole genome shotgun (WGS) entry which is preliminary data.</text>
</comment>
<evidence type="ECO:0000259" key="7">
    <source>
        <dbReference type="Pfam" id="PF01593"/>
    </source>
</evidence>
<dbReference type="InterPro" id="IPR050464">
    <property type="entry name" value="Zeta_carotene_desat/Oxidored"/>
</dbReference>
<dbReference type="SUPFAM" id="SSF51905">
    <property type="entry name" value="FAD/NAD(P)-binding domain"/>
    <property type="match status" value="1"/>
</dbReference>
<evidence type="ECO:0000256" key="3">
    <source>
        <dbReference type="ARBA" id="ARBA00022827"/>
    </source>
</evidence>
<evidence type="ECO:0000256" key="5">
    <source>
        <dbReference type="ARBA" id="ARBA00023133"/>
    </source>
</evidence>
<evidence type="ECO:0000256" key="1">
    <source>
        <dbReference type="ARBA" id="ARBA00001974"/>
    </source>
</evidence>
<evidence type="ECO:0000256" key="6">
    <source>
        <dbReference type="RuleBase" id="RU364052"/>
    </source>
</evidence>
<dbReference type="NCBIfam" id="TIGR00562">
    <property type="entry name" value="proto_IX_ox"/>
    <property type="match status" value="1"/>
</dbReference>
<dbReference type="Proteomes" id="UP001596405">
    <property type="component" value="Unassembled WGS sequence"/>
</dbReference>
<dbReference type="EC" id="1.3.3.15" evidence="6"/>